<evidence type="ECO:0000256" key="3">
    <source>
        <dbReference type="ARBA" id="ARBA00022723"/>
    </source>
</evidence>
<gene>
    <name evidence="6" type="ORF">ALECFALPRED_002743</name>
</gene>
<evidence type="ECO:0000313" key="7">
    <source>
        <dbReference type="Proteomes" id="UP000664203"/>
    </source>
</evidence>
<dbReference type="InterPro" id="IPR053007">
    <property type="entry name" value="CYP450_monoxygenase_sec-met"/>
</dbReference>
<dbReference type="PRINTS" id="PR00465">
    <property type="entry name" value="EP450IV"/>
</dbReference>
<evidence type="ECO:0008006" key="8">
    <source>
        <dbReference type="Google" id="ProtNLM"/>
    </source>
</evidence>
<dbReference type="PANTHER" id="PTHR47582">
    <property type="entry name" value="P450, PUTATIVE (EUROFUNG)-RELATED"/>
    <property type="match status" value="1"/>
</dbReference>
<feature type="binding site" description="axial binding residue" evidence="5">
    <location>
        <position position="446"/>
    </location>
    <ligand>
        <name>heme</name>
        <dbReference type="ChEBI" id="CHEBI:30413"/>
    </ligand>
    <ligandPart>
        <name>Fe</name>
        <dbReference type="ChEBI" id="CHEBI:18248"/>
    </ligandPart>
</feature>
<proteinExistence type="inferred from homology"/>
<dbReference type="InterPro" id="IPR002403">
    <property type="entry name" value="Cyt_P450_E_grp-IV"/>
</dbReference>
<comment type="caution">
    <text evidence="6">The sequence shown here is derived from an EMBL/GenBank/DDBJ whole genome shotgun (WGS) entry which is preliminary data.</text>
</comment>
<evidence type="ECO:0000256" key="5">
    <source>
        <dbReference type="PIRSR" id="PIRSR602403-1"/>
    </source>
</evidence>
<comment type="similarity">
    <text evidence="2">Belongs to the cytochrome P450 family.</text>
</comment>
<dbReference type="GO" id="GO:0005506">
    <property type="term" value="F:iron ion binding"/>
    <property type="evidence" value="ECO:0007669"/>
    <property type="project" value="InterPro"/>
</dbReference>
<keyword evidence="7" id="KW-1185">Reference proteome</keyword>
<dbReference type="Pfam" id="PF00067">
    <property type="entry name" value="p450"/>
    <property type="match status" value="1"/>
</dbReference>
<dbReference type="SUPFAM" id="SSF48264">
    <property type="entry name" value="Cytochrome P450"/>
    <property type="match status" value="1"/>
</dbReference>
<dbReference type="PANTHER" id="PTHR47582:SF1">
    <property type="entry name" value="P450, PUTATIVE (EUROFUNG)-RELATED"/>
    <property type="match status" value="1"/>
</dbReference>
<dbReference type="GO" id="GO:0004497">
    <property type="term" value="F:monooxygenase activity"/>
    <property type="evidence" value="ECO:0007669"/>
    <property type="project" value="InterPro"/>
</dbReference>
<organism evidence="6 7">
    <name type="scientific">Alectoria fallacina</name>
    <dbReference type="NCBI Taxonomy" id="1903189"/>
    <lineage>
        <taxon>Eukaryota</taxon>
        <taxon>Fungi</taxon>
        <taxon>Dikarya</taxon>
        <taxon>Ascomycota</taxon>
        <taxon>Pezizomycotina</taxon>
        <taxon>Lecanoromycetes</taxon>
        <taxon>OSLEUM clade</taxon>
        <taxon>Lecanoromycetidae</taxon>
        <taxon>Lecanorales</taxon>
        <taxon>Lecanorineae</taxon>
        <taxon>Parmeliaceae</taxon>
        <taxon>Alectoria</taxon>
    </lineage>
</organism>
<accession>A0A8H3FKD2</accession>
<dbReference type="Proteomes" id="UP000664203">
    <property type="component" value="Unassembled WGS sequence"/>
</dbReference>
<dbReference type="OrthoDB" id="1470350at2759"/>
<evidence type="ECO:0000256" key="4">
    <source>
        <dbReference type="ARBA" id="ARBA00023004"/>
    </source>
</evidence>
<evidence type="ECO:0000256" key="2">
    <source>
        <dbReference type="ARBA" id="ARBA00010617"/>
    </source>
</evidence>
<dbReference type="GO" id="GO:0020037">
    <property type="term" value="F:heme binding"/>
    <property type="evidence" value="ECO:0007669"/>
    <property type="project" value="InterPro"/>
</dbReference>
<sequence length="516" mass="57808">MEHQFLSLTGICLLSSTLLGLVVFSCRKLDEKTNEKPEPYHVPSVVPYLGHLIGIIWYRNGYYTKISAKYNKLPIYTLPVLKGQIYVINEPDLIVAAQRQPKIISFWQVEAMSITTLGAISTSGSKKLKNIPSQVHHAEKVQGQGLLLDGLSATHRAMAPGLGFQEMLLAAREPIAEALNALAGRITAQVHVDMWQWVKHEVTHATTESVYGPMNPYRDLAVENGFWDFSDNVMWLMSGPTLSKILASKGCEGRATVIAAFLEYFRKNGHESGSALVKARVKVMKRELPQSDIAALECVNGQAILVNSVPTAFWTLWQVYSNDEILHAVRGEVDAITSFKDGWKTISLPTLTNLPILESTMQETLRYRSCGVGPRMVLEDTVLESKHHLRKGSYVMFDNRSLHLHKPTWGSDSEDFNMRRFIKPIDRRRIQRSSAFRGFGGGANLCPGKDFASLEIMAFVAMFVARFDMIPDKGRWENLQQDLSNVALAISPPASKVFVQIVERESLGGLKWKFED</sequence>
<comment type="cofactor">
    <cofactor evidence="1 5">
        <name>heme</name>
        <dbReference type="ChEBI" id="CHEBI:30413"/>
    </cofactor>
</comment>
<dbReference type="InterPro" id="IPR001128">
    <property type="entry name" value="Cyt_P450"/>
</dbReference>
<dbReference type="GO" id="GO:0016705">
    <property type="term" value="F:oxidoreductase activity, acting on paired donors, with incorporation or reduction of molecular oxygen"/>
    <property type="evidence" value="ECO:0007669"/>
    <property type="project" value="InterPro"/>
</dbReference>
<name>A0A8H3FKD2_9LECA</name>
<dbReference type="CDD" id="cd11040">
    <property type="entry name" value="CYP7_CYP8-like"/>
    <property type="match status" value="1"/>
</dbReference>
<dbReference type="AlphaFoldDB" id="A0A8H3FKD2"/>
<keyword evidence="5" id="KW-0349">Heme</keyword>
<keyword evidence="4 5" id="KW-0408">Iron</keyword>
<keyword evidence="3 5" id="KW-0479">Metal-binding</keyword>
<protein>
    <recommendedName>
        <fullName evidence="8">Cytochrome P450</fullName>
    </recommendedName>
</protein>
<dbReference type="EMBL" id="CAJPDR010000189">
    <property type="protein sequence ID" value="CAF9924407.1"/>
    <property type="molecule type" value="Genomic_DNA"/>
</dbReference>
<evidence type="ECO:0000313" key="6">
    <source>
        <dbReference type="EMBL" id="CAF9924407.1"/>
    </source>
</evidence>
<reference evidence="6" key="1">
    <citation type="submission" date="2021-03" db="EMBL/GenBank/DDBJ databases">
        <authorList>
            <person name="Tagirdzhanova G."/>
        </authorList>
    </citation>
    <scope>NUCLEOTIDE SEQUENCE</scope>
</reference>
<dbReference type="InterPro" id="IPR036396">
    <property type="entry name" value="Cyt_P450_sf"/>
</dbReference>
<evidence type="ECO:0000256" key="1">
    <source>
        <dbReference type="ARBA" id="ARBA00001971"/>
    </source>
</evidence>
<dbReference type="Gene3D" id="1.10.630.10">
    <property type="entry name" value="Cytochrome P450"/>
    <property type="match status" value="1"/>
</dbReference>